<dbReference type="InterPro" id="IPR050300">
    <property type="entry name" value="GDXG_lipolytic_enzyme"/>
</dbReference>
<dbReference type="PANTHER" id="PTHR48081">
    <property type="entry name" value="AB HYDROLASE SUPERFAMILY PROTEIN C4A8.06C"/>
    <property type="match status" value="1"/>
</dbReference>
<sequence length="361" mass="38737">MEYDTPEKVAALGEIDPQLAEILKTMPIPSGRPLIDAFIAKSHAFQPSPESATEHIIHIPMRDGHLNPARVHKPATPAANSPLIILIHGGGYCAGDYEQPTPTARTLARLFSATAVTISHRLAPTHRFPVAAHDALDAVRWLALHARSDARIGADPSAGFVVGGGSSGAALAGVVVQQLLGARDEGEGAGRGEAARLPPVTGVWMQMPSHLDPRVVPPRHRHLHFAREQNRDAPVLNAESLAYLKELYRADVMSELFSPVNAEGFLKGEEGGVKMPPHYIMVCGMDPVRDDGLVYEKMLREAGVRTRIDVYPGVPHGPALFAAAGLDAAKRSIREGILAFGWLLGKEVSEEEVQKALTPAS</sequence>
<dbReference type="InterPro" id="IPR029058">
    <property type="entry name" value="AB_hydrolase_fold"/>
</dbReference>
<dbReference type="SUPFAM" id="SSF53474">
    <property type="entry name" value="alpha/beta-Hydrolases"/>
    <property type="match status" value="1"/>
</dbReference>
<reference evidence="3 4" key="1">
    <citation type="journal article" date="2021" name="Nat. Commun.">
        <title>Genetic determinants of endophytism in the Arabidopsis root mycobiome.</title>
        <authorList>
            <person name="Mesny F."/>
            <person name="Miyauchi S."/>
            <person name="Thiergart T."/>
            <person name="Pickel B."/>
            <person name="Atanasova L."/>
            <person name="Karlsson M."/>
            <person name="Huettel B."/>
            <person name="Barry K.W."/>
            <person name="Haridas S."/>
            <person name="Chen C."/>
            <person name="Bauer D."/>
            <person name="Andreopoulos W."/>
            <person name="Pangilinan J."/>
            <person name="LaButti K."/>
            <person name="Riley R."/>
            <person name="Lipzen A."/>
            <person name="Clum A."/>
            <person name="Drula E."/>
            <person name="Henrissat B."/>
            <person name="Kohler A."/>
            <person name="Grigoriev I.V."/>
            <person name="Martin F.M."/>
            <person name="Hacquard S."/>
        </authorList>
    </citation>
    <scope>NUCLEOTIDE SEQUENCE [LARGE SCALE GENOMIC DNA]</scope>
    <source>
        <strain evidence="3 4">MPI-SDFR-AT-0080</strain>
    </source>
</reference>
<dbReference type="PANTHER" id="PTHR48081:SF8">
    <property type="entry name" value="ALPHA_BETA HYDROLASE FOLD-3 DOMAIN-CONTAINING PROTEIN-RELATED"/>
    <property type="match status" value="1"/>
</dbReference>
<gene>
    <name evidence="3" type="ORF">B0J12DRAFT_301639</name>
</gene>
<dbReference type="Pfam" id="PF07859">
    <property type="entry name" value="Abhydrolase_3"/>
    <property type="match status" value="1"/>
</dbReference>
<evidence type="ECO:0000313" key="4">
    <source>
        <dbReference type="Proteomes" id="UP000774617"/>
    </source>
</evidence>
<comment type="caution">
    <text evidence="3">The sequence shown here is derived from an EMBL/GenBank/DDBJ whole genome shotgun (WGS) entry which is preliminary data.</text>
</comment>
<feature type="domain" description="Alpha/beta hydrolase fold-3" evidence="2">
    <location>
        <begin position="85"/>
        <end position="317"/>
    </location>
</feature>
<dbReference type="Proteomes" id="UP000774617">
    <property type="component" value="Unassembled WGS sequence"/>
</dbReference>
<evidence type="ECO:0000313" key="3">
    <source>
        <dbReference type="EMBL" id="KAH7061609.1"/>
    </source>
</evidence>
<protein>
    <submittedName>
        <fullName evidence="3">Lipase/esterase</fullName>
    </submittedName>
</protein>
<accession>A0ABQ8GSD5</accession>
<proteinExistence type="predicted"/>
<evidence type="ECO:0000256" key="1">
    <source>
        <dbReference type="ARBA" id="ARBA00022801"/>
    </source>
</evidence>
<name>A0ABQ8GSD5_9PEZI</name>
<evidence type="ECO:0000259" key="2">
    <source>
        <dbReference type="Pfam" id="PF07859"/>
    </source>
</evidence>
<keyword evidence="4" id="KW-1185">Reference proteome</keyword>
<dbReference type="Gene3D" id="3.40.50.1820">
    <property type="entry name" value="alpha/beta hydrolase"/>
    <property type="match status" value="1"/>
</dbReference>
<organism evidence="3 4">
    <name type="scientific">Macrophomina phaseolina</name>
    <dbReference type="NCBI Taxonomy" id="35725"/>
    <lineage>
        <taxon>Eukaryota</taxon>
        <taxon>Fungi</taxon>
        <taxon>Dikarya</taxon>
        <taxon>Ascomycota</taxon>
        <taxon>Pezizomycotina</taxon>
        <taxon>Dothideomycetes</taxon>
        <taxon>Dothideomycetes incertae sedis</taxon>
        <taxon>Botryosphaeriales</taxon>
        <taxon>Botryosphaeriaceae</taxon>
        <taxon>Macrophomina</taxon>
    </lineage>
</organism>
<dbReference type="EMBL" id="JAGTJR010000004">
    <property type="protein sequence ID" value="KAH7061609.1"/>
    <property type="molecule type" value="Genomic_DNA"/>
</dbReference>
<keyword evidence="1" id="KW-0378">Hydrolase</keyword>
<dbReference type="InterPro" id="IPR013094">
    <property type="entry name" value="AB_hydrolase_3"/>
</dbReference>